<evidence type="ECO:0008006" key="3">
    <source>
        <dbReference type="Google" id="ProtNLM"/>
    </source>
</evidence>
<evidence type="ECO:0000313" key="2">
    <source>
        <dbReference type="Proteomes" id="UP000027920"/>
    </source>
</evidence>
<comment type="caution">
    <text evidence="1">The sequence shown here is derived from an EMBL/GenBank/DDBJ whole genome shotgun (WGS) entry which is preliminary data.</text>
</comment>
<proteinExistence type="predicted"/>
<name>A0A072NY53_9EURO</name>
<sequence>MTDPITILGAAAAGLQLGEAGCKAVIGGITLLRNLRRAPERMEKLLHETEASIARLEFVRTTVLLPGSAVAVQLTVDQLARLNVVVSEGEEAMQALEREIEELVPLIGSKAGPLKRTWKSVVSLTKEDEITALLESINRANERTATHLFKCSKQSPSHSFDRLRITATSTAQIVDRNQSYILQTNYTLARLQSNQHSHEVSLKSIQDSTQSIQHQMATLVHSSNSQNDMMRNDMMRVAVQSAIREELPALRDAVIGLMIGKTEELFRDQRIAAAQLSKHERAELGSQVAGQLMMHPSKLQEASEHVFPPKGGSKPCNCLPLRFLSSSIYGLFGVKVEYSSQHRRSCSYYRSGRQSWRFAASACLLPFVQKTVELGLSLTSEAVCCSIAPPLTAYFTVERSQSPILKLFDEFPSRCGRRISEADGIFDCQMVLQQGDGTLFEFDLDILAVRNELIALTNNFEA</sequence>
<dbReference type="OrthoDB" id="5308957at2759"/>
<dbReference type="Proteomes" id="UP000027920">
    <property type="component" value="Unassembled WGS sequence"/>
</dbReference>
<evidence type="ECO:0000313" key="1">
    <source>
        <dbReference type="EMBL" id="KEF52332.1"/>
    </source>
</evidence>
<dbReference type="AlphaFoldDB" id="A0A072NY53"/>
<accession>A0A072NY53</accession>
<dbReference type="STRING" id="1182545.A0A072NY53"/>
<gene>
    <name evidence="1" type="ORF">A1O9_11572</name>
</gene>
<keyword evidence="2" id="KW-1185">Reference proteome</keyword>
<dbReference type="HOGENOM" id="CLU_591872_0_0_1"/>
<reference evidence="1 2" key="1">
    <citation type="submission" date="2013-03" db="EMBL/GenBank/DDBJ databases">
        <title>The Genome Sequence of Exophiala aquamarina CBS 119918.</title>
        <authorList>
            <consortium name="The Broad Institute Genomics Platform"/>
            <person name="Cuomo C."/>
            <person name="de Hoog S."/>
            <person name="Gorbushina A."/>
            <person name="Walker B."/>
            <person name="Young S.K."/>
            <person name="Zeng Q."/>
            <person name="Gargeya S."/>
            <person name="Fitzgerald M."/>
            <person name="Haas B."/>
            <person name="Abouelleil A."/>
            <person name="Allen A.W."/>
            <person name="Alvarado L."/>
            <person name="Arachchi H.M."/>
            <person name="Berlin A.M."/>
            <person name="Chapman S.B."/>
            <person name="Gainer-Dewar J."/>
            <person name="Goldberg J."/>
            <person name="Griggs A."/>
            <person name="Gujja S."/>
            <person name="Hansen M."/>
            <person name="Howarth C."/>
            <person name="Imamovic A."/>
            <person name="Ireland A."/>
            <person name="Larimer J."/>
            <person name="McCowan C."/>
            <person name="Murphy C."/>
            <person name="Pearson M."/>
            <person name="Poon T.W."/>
            <person name="Priest M."/>
            <person name="Roberts A."/>
            <person name="Saif S."/>
            <person name="Shea T."/>
            <person name="Sisk P."/>
            <person name="Sykes S."/>
            <person name="Wortman J."/>
            <person name="Nusbaum C."/>
            <person name="Birren B."/>
        </authorList>
    </citation>
    <scope>NUCLEOTIDE SEQUENCE [LARGE SCALE GENOMIC DNA]</scope>
    <source>
        <strain evidence="1 2">CBS 119918</strain>
    </source>
</reference>
<dbReference type="GeneID" id="25286470"/>
<dbReference type="RefSeq" id="XP_013254922.1">
    <property type="nucleotide sequence ID" value="XM_013399468.1"/>
</dbReference>
<dbReference type="VEuPathDB" id="FungiDB:A1O9_11572"/>
<organism evidence="1 2">
    <name type="scientific">Exophiala aquamarina CBS 119918</name>
    <dbReference type="NCBI Taxonomy" id="1182545"/>
    <lineage>
        <taxon>Eukaryota</taxon>
        <taxon>Fungi</taxon>
        <taxon>Dikarya</taxon>
        <taxon>Ascomycota</taxon>
        <taxon>Pezizomycotina</taxon>
        <taxon>Eurotiomycetes</taxon>
        <taxon>Chaetothyriomycetidae</taxon>
        <taxon>Chaetothyriales</taxon>
        <taxon>Herpotrichiellaceae</taxon>
        <taxon>Exophiala</taxon>
    </lineage>
</organism>
<protein>
    <recommendedName>
        <fullName evidence="3">Fungal N-terminal domain-containing protein</fullName>
    </recommendedName>
</protein>
<dbReference type="EMBL" id="AMGV01000018">
    <property type="protein sequence ID" value="KEF52332.1"/>
    <property type="molecule type" value="Genomic_DNA"/>
</dbReference>